<feature type="region of interest" description="Disordered" evidence="1">
    <location>
        <begin position="19"/>
        <end position="71"/>
    </location>
</feature>
<dbReference type="Gene3D" id="2.40.70.10">
    <property type="entry name" value="Acid Proteases"/>
    <property type="match status" value="1"/>
</dbReference>
<gene>
    <name evidence="2" type="ORF">KP509_09G089700</name>
</gene>
<evidence type="ECO:0000313" key="2">
    <source>
        <dbReference type="EMBL" id="KAH7430240.1"/>
    </source>
</evidence>
<sequence>MMQPQGRVPNTGVVIRELDPGASTSTHHVEANQGKEKGKEPMVAVVTRAQEYTRGNSVQVNDDDETHRQRDLNGEDEVEVFPPITRKFVLGIPPFPERLKVQEKLPKKKQAEAGMDIVQRLAETEVTLDLATLLRCLPTCRKQFYNDFIKKPRKAKRKEKVDEVILGTIQSITTQVDLNAPTVTVEIDGYAVPGAQLDSGATVNLMTEYMMKALGLTQLENTPMSLRMADQTQVKLAGLIQNVQTIVGGIEFSVDYLVVRPRSTETTFSILLGRPWLMQADCVHDWRTGFITIGPKTDRIQMQVTPTEDAKKTAPIKELEKKVAEDEVRERVREKFSLKVENYKSVLQDGFNLQTTRRSQPKMGEYKDPIDYKDDSDQELLGWLASTGEVECYTTHIDEGGSKSEKEKRCRDYDLPSKGVVDQRENLGRCKDEENQGGCKKKNSRHGGLEKVHASGKEPEKYTVKKVLRTQNTSKNGEGLKESGATRVEHAIVIQSRVDGDRGLDSEQKLQGPTCDYVRRGLRVSRWVMATFCMIWVFLREMCEWIREQKERGFLYFSKQLTFCFQGLKNFLDQVCCYAGLLRTRRSMADEVYQSALFDLVVYFSDQALESMEISVETLQTDYDVEEAHWLVRFWNQGLDIDFPFPQFEAYLLEWAGYAEDQYFYYDSMRELPNEVNDIYWAWADQLVIGSDDEAPEAELAFLESIDFWEVDMAR</sequence>
<dbReference type="EMBL" id="CM035414">
    <property type="protein sequence ID" value="KAH7430240.1"/>
    <property type="molecule type" value="Genomic_DNA"/>
</dbReference>
<accession>A0A8T2U6R7</accession>
<dbReference type="PANTHER" id="PTHR33067:SF9">
    <property type="entry name" value="RNA-DIRECTED DNA POLYMERASE"/>
    <property type="match status" value="1"/>
</dbReference>
<dbReference type="InterPro" id="IPR021109">
    <property type="entry name" value="Peptidase_aspartic_dom_sf"/>
</dbReference>
<proteinExistence type="predicted"/>
<dbReference type="CDD" id="cd00303">
    <property type="entry name" value="retropepsin_like"/>
    <property type="match status" value="1"/>
</dbReference>
<dbReference type="SUPFAM" id="SSF50630">
    <property type="entry name" value="Acid proteases"/>
    <property type="match status" value="1"/>
</dbReference>
<organism evidence="2 3">
    <name type="scientific">Ceratopteris richardii</name>
    <name type="common">Triangle waterfern</name>
    <dbReference type="NCBI Taxonomy" id="49495"/>
    <lineage>
        <taxon>Eukaryota</taxon>
        <taxon>Viridiplantae</taxon>
        <taxon>Streptophyta</taxon>
        <taxon>Embryophyta</taxon>
        <taxon>Tracheophyta</taxon>
        <taxon>Polypodiopsida</taxon>
        <taxon>Polypodiidae</taxon>
        <taxon>Polypodiales</taxon>
        <taxon>Pteridineae</taxon>
        <taxon>Pteridaceae</taxon>
        <taxon>Parkerioideae</taxon>
        <taxon>Ceratopteris</taxon>
    </lineage>
</organism>
<dbReference type="PANTHER" id="PTHR33067">
    <property type="entry name" value="RNA-DIRECTED DNA POLYMERASE-RELATED"/>
    <property type="match status" value="1"/>
</dbReference>
<dbReference type="Proteomes" id="UP000825935">
    <property type="component" value="Chromosome 9"/>
</dbReference>
<feature type="region of interest" description="Disordered" evidence="1">
    <location>
        <begin position="431"/>
        <end position="456"/>
    </location>
</feature>
<comment type="caution">
    <text evidence="2">The sequence shown here is derived from an EMBL/GenBank/DDBJ whole genome shotgun (WGS) entry which is preliminary data.</text>
</comment>
<feature type="compositionally biased region" description="Basic and acidic residues" evidence="1">
    <location>
        <begin position="447"/>
        <end position="456"/>
    </location>
</feature>
<dbReference type="OrthoDB" id="2919534at2759"/>
<evidence type="ECO:0000256" key="1">
    <source>
        <dbReference type="SAM" id="MobiDB-lite"/>
    </source>
</evidence>
<keyword evidence="3" id="KW-1185">Reference proteome</keyword>
<dbReference type="AlphaFoldDB" id="A0A8T2U6R7"/>
<dbReference type="Pfam" id="PF13975">
    <property type="entry name" value="gag-asp_proteas"/>
    <property type="match status" value="1"/>
</dbReference>
<evidence type="ECO:0000313" key="3">
    <source>
        <dbReference type="Proteomes" id="UP000825935"/>
    </source>
</evidence>
<reference evidence="2" key="1">
    <citation type="submission" date="2021-08" db="EMBL/GenBank/DDBJ databases">
        <title>WGS assembly of Ceratopteris richardii.</title>
        <authorList>
            <person name="Marchant D.B."/>
            <person name="Chen G."/>
            <person name="Jenkins J."/>
            <person name="Shu S."/>
            <person name="Leebens-Mack J."/>
            <person name="Grimwood J."/>
            <person name="Schmutz J."/>
            <person name="Soltis P."/>
            <person name="Soltis D."/>
            <person name="Chen Z.-H."/>
        </authorList>
    </citation>
    <scope>NUCLEOTIDE SEQUENCE</scope>
    <source>
        <strain evidence="2">Whitten #5841</strain>
        <tissue evidence="2">Leaf</tissue>
    </source>
</reference>
<feature type="compositionally biased region" description="Basic and acidic residues" evidence="1">
    <location>
        <begin position="27"/>
        <end position="40"/>
    </location>
</feature>
<protein>
    <submittedName>
        <fullName evidence="2">Uncharacterized protein</fullName>
    </submittedName>
</protein>
<name>A0A8T2U6R7_CERRI</name>